<name>A0ABQ1JYQ3_9GAMM</name>
<dbReference type="Proteomes" id="UP000629025">
    <property type="component" value="Unassembled WGS sequence"/>
</dbReference>
<reference evidence="2" key="1">
    <citation type="journal article" date="2019" name="Int. J. Syst. Evol. Microbiol.">
        <title>The Global Catalogue of Microorganisms (GCM) 10K type strain sequencing project: providing services to taxonomists for standard genome sequencing and annotation.</title>
        <authorList>
            <consortium name="The Broad Institute Genomics Platform"/>
            <consortium name="The Broad Institute Genome Sequencing Center for Infectious Disease"/>
            <person name="Wu L."/>
            <person name="Ma J."/>
        </authorList>
    </citation>
    <scope>NUCLEOTIDE SEQUENCE [LARGE SCALE GENOMIC DNA]</scope>
    <source>
        <strain evidence="2">CGMCC 1.15341</strain>
    </source>
</reference>
<sequence>MPATEISLMLRAIDYAIDLLRERSARSEKEQLLQRKFVESFREALIQTKAYMADRRDNLPSATRDRELQLSQAWNQVGLCGRDLEPDGDFYEVYFKKSDFWSDPRAWDLSNDKNLDISLEKAEFAANKYLGS</sequence>
<accession>A0ABQ1JYQ3</accession>
<proteinExistence type="predicted"/>
<organism evidence="1 2">
    <name type="scientific">Marinobacterium zhoushanense</name>
    <dbReference type="NCBI Taxonomy" id="1679163"/>
    <lineage>
        <taxon>Bacteria</taxon>
        <taxon>Pseudomonadati</taxon>
        <taxon>Pseudomonadota</taxon>
        <taxon>Gammaproteobacteria</taxon>
        <taxon>Oceanospirillales</taxon>
        <taxon>Oceanospirillaceae</taxon>
        <taxon>Marinobacterium</taxon>
    </lineage>
</organism>
<evidence type="ECO:0000313" key="1">
    <source>
        <dbReference type="EMBL" id="GGB81500.1"/>
    </source>
</evidence>
<dbReference type="EMBL" id="BMIJ01000001">
    <property type="protein sequence ID" value="GGB81500.1"/>
    <property type="molecule type" value="Genomic_DNA"/>
</dbReference>
<evidence type="ECO:0000313" key="2">
    <source>
        <dbReference type="Proteomes" id="UP000629025"/>
    </source>
</evidence>
<protein>
    <submittedName>
        <fullName evidence="1">Uncharacterized protein</fullName>
    </submittedName>
</protein>
<gene>
    <name evidence="1" type="ORF">GCM10011352_04060</name>
</gene>
<dbReference type="RefSeq" id="WP_188745432.1">
    <property type="nucleotide sequence ID" value="NZ_BMIJ01000001.1"/>
</dbReference>
<comment type="caution">
    <text evidence="1">The sequence shown here is derived from an EMBL/GenBank/DDBJ whole genome shotgun (WGS) entry which is preliminary data.</text>
</comment>
<keyword evidence="2" id="KW-1185">Reference proteome</keyword>